<dbReference type="EMBL" id="CATOUU010000424">
    <property type="protein sequence ID" value="CAI9928908.1"/>
    <property type="molecule type" value="Genomic_DNA"/>
</dbReference>
<reference evidence="2 3" key="2">
    <citation type="submission" date="2024-07" db="EMBL/GenBank/DDBJ databases">
        <authorList>
            <person name="Akdeniz Z."/>
        </authorList>
    </citation>
    <scope>NUCLEOTIDE SEQUENCE [LARGE SCALE GENOMIC DNA]</scope>
</reference>
<accession>A0AA86P0N9</accession>
<proteinExistence type="predicted"/>
<sequence length="358" mass="42077">MTDKIMKLFYETDQYNQLLRPCIQYSLPDFFKYPERTDNKLLIIVNCSQFDIFSILRSFNDNHFEFVDLTQYLHSKPEILLKQSQQIKVFDFATSSQRNVIWKNIAQFKKAVFIVEQCVYDQDLTGGCFTRQQISILNRTQHYVKYYQTPGVRVLNQFGLKPIPSLQQLMSNSDSQDEMQLLELLRSYICATKLDEDTVNKKDYNKQLSSFATNWLTNIVSKKKTDIFVKSKRDPFELQRLLIQKSKSNQHLLLNVMKYAKSIYSDYSSVCLLSYAISDAFMTKNLQFYGYQPSLQTISVLTFVLQSIAINREKWTGFQTDDFYVNDVLQNEDYDIPEQLKSVGEYLVEGDEDWSEIV</sequence>
<keyword evidence="3" id="KW-1185">Reference proteome</keyword>
<reference evidence="1" key="1">
    <citation type="submission" date="2023-06" db="EMBL/GenBank/DDBJ databases">
        <authorList>
            <person name="Kurt Z."/>
        </authorList>
    </citation>
    <scope>NUCLEOTIDE SEQUENCE</scope>
</reference>
<protein>
    <submittedName>
        <fullName evidence="2">Hypothetical_protein</fullName>
    </submittedName>
</protein>
<dbReference type="Proteomes" id="UP001642409">
    <property type="component" value="Unassembled WGS sequence"/>
</dbReference>
<gene>
    <name evidence="1" type="ORF">HINF_LOCUS16553</name>
    <name evidence="2" type="ORF">HINF_LOCUS18837</name>
</gene>
<evidence type="ECO:0000313" key="1">
    <source>
        <dbReference type="EMBL" id="CAI9928908.1"/>
    </source>
</evidence>
<evidence type="ECO:0000313" key="2">
    <source>
        <dbReference type="EMBL" id="CAL6004349.1"/>
    </source>
</evidence>
<dbReference type="EMBL" id="CAXDID020000049">
    <property type="protein sequence ID" value="CAL6004349.1"/>
    <property type="molecule type" value="Genomic_DNA"/>
</dbReference>
<organism evidence="1">
    <name type="scientific">Hexamita inflata</name>
    <dbReference type="NCBI Taxonomy" id="28002"/>
    <lineage>
        <taxon>Eukaryota</taxon>
        <taxon>Metamonada</taxon>
        <taxon>Diplomonadida</taxon>
        <taxon>Hexamitidae</taxon>
        <taxon>Hexamitinae</taxon>
        <taxon>Hexamita</taxon>
    </lineage>
</organism>
<dbReference type="AlphaFoldDB" id="A0AA86P0N9"/>
<comment type="caution">
    <text evidence="1">The sequence shown here is derived from an EMBL/GenBank/DDBJ whole genome shotgun (WGS) entry which is preliminary data.</text>
</comment>
<name>A0AA86P0N9_9EUKA</name>
<evidence type="ECO:0000313" key="3">
    <source>
        <dbReference type="Proteomes" id="UP001642409"/>
    </source>
</evidence>